<sequence length="46" mass="5079">MINISGHCRCFFVCFPKGLSTVVAQHQTCQGCKPRLPCDDVSLLPQ</sequence>
<accession>A0A0E9RP14</accession>
<protein>
    <submittedName>
        <fullName evidence="1">Uncharacterized protein</fullName>
    </submittedName>
</protein>
<name>A0A0E9RP14_ANGAN</name>
<reference evidence="1" key="1">
    <citation type="submission" date="2014-11" db="EMBL/GenBank/DDBJ databases">
        <authorList>
            <person name="Amaro Gonzalez C."/>
        </authorList>
    </citation>
    <scope>NUCLEOTIDE SEQUENCE</scope>
</reference>
<dbReference type="AlphaFoldDB" id="A0A0E9RP14"/>
<dbReference type="EMBL" id="GBXM01078417">
    <property type="protein sequence ID" value="JAH30160.1"/>
    <property type="molecule type" value="Transcribed_RNA"/>
</dbReference>
<organism evidence="1">
    <name type="scientific">Anguilla anguilla</name>
    <name type="common">European freshwater eel</name>
    <name type="synonym">Muraena anguilla</name>
    <dbReference type="NCBI Taxonomy" id="7936"/>
    <lineage>
        <taxon>Eukaryota</taxon>
        <taxon>Metazoa</taxon>
        <taxon>Chordata</taxon>
        <taxon>Craniata</taxon>
        <taxon>Vertebrata</taxon>
        <taxon>Euteleostomi</taxon>
        <taxon>Actinopterygii</taxon>
        <taxon>Neopterygii</taxon>
        <taxon>Teleostei</taxon>
        <taxon>Anguilliformes</taxon>
        <taxon>Anguillidae</taxon>
        <taxon>Anguilla</taxon>
    </lineage>
</organism>
<reference evidence="1" key="2">
    <citation type="journal article" date="2015" name="Fish Shellfish Immunol.">
        <title>Early steps in the European eel (Anguilla anguilla)-Vibrio vulnificus interaction in the gills: Role of the RtxA13 toxin.</title>
        <authorList>
            <person name="Callol A."/>
            <person name="Pajuelo D."/>
            <person name="Ebbesson L."/>
            <person name="Teles M."/>
            <person name="MacKenzie S."/>
            <person name="Amaro C."/>
        </authorList>
    </citation>
    <scope>NUCLEOTIDE SEQUENCE</scope>
</reference>
<proteinExistence type="predicted"/>
<evidence type="ECO:0000313" key="1">
    <source>
        <dbReference type="EMBL" id="JAH30160.1"/>
    </source>
</evidence>